<dbReference type="eggNOG" id="COG4886">
    <property type="taxonomic scope" value="Bacteria"/>
</dbReference>
<dbReference type="GO" id="GO:0005737">
    <property type="term" value="C:cytoplasm"/>
    <property type="evidence" value="ECO:0007669"/>
    <property type="project" value="TreeGrafter"/>
</dbReference>
<evidence type="ECO:0000256" key="1">
    <source>
        <dbReference type="ARBA" id="ARBA00022614"/>
    </source>
</evidence>
<dbReference type="InParanoid" id="E8QY27"/>
<evidence type="ECO:0000313" key="3">
    <source>
        <dbReference type="EMBL" id="ADV62017.1"/>
    </source>
</evidence>
<sequence>MPPEETRFIESRVPNQRDWLDPDWREHAPFYQAIRQAADDDPVPALILADWWEDQGHWEQAALVRLRVESESLPATNPRHHEARVQADCRERVIMSRTTWRTGEEWPSRGAEDVPPGFRLATRGLVARWRHGLPDMIFWEGATHPPNLIQDAIDLAPLTGLNLFWCDRSHVSELQRLSWPTPPRRLWIRLDDFESNRGTLLTQLLDAWNAHDSLVELSLPVETLLGPDESADLLLVRLPRRLKRLHLTSTASHLDDQARPLGDAGLARLIDWEGLKSLETLALTHQRLTDRSALRLALAPALKGLQHLDLSANLIGNRGVQALSTSGYLRGLRTLKLAGNALGNAAARSIGSSHVLRNLQELDLSSNHLGDSGLQFLLSSEFLAELSVLEVGGNRIELKLEGVAGWDRFDDGPRIQKLNLCYNPVDAERGLPRIFETPALQDLVIGEVRGLDLASLPEAWIRSQRWTRLRRLDARNARLPDDLARAWMAACLGQLDVIQGSVVEASWLGAPSF</sequence>
<reference key="1">
    <citation type="submission" date="2010-11" db="EMBL/GenBank/DDBJ databases">
        <title>The complete sequence of chromosome of Isophaera pallida ATCC 43644.</title>
        <authorList>
            <consortium name="US DOE Joint Genome Institute (JGI-PGF)"/>
            <person name="Lucas S."/>
            <person name="Copeland A."/>
            <person name="Lapidus A."/>
            <person name="Bruce D."/>
            <person name="Goodwin L."/>
            <person name="Pitluck S."/>
            <person name="Kyrpides N."/>
            <person name="Mavromatis K."/>
            <person name="Pagani I."/>
            <person name="Ivanova N."/>
            <person name="Saunders E."/>
            <person name="Brettin T."/>
            <person name="Detter J.C."/>
            <person name="Han C."/>
            <person name="Tapia R."/>
            <person name="Land M."/>
            <person name="Hauser L."/>
            <person name="Markowitz V."/>
            <person name="Cheng J.-F."/>
            <person name="Hugenholtz P."/>
            <person name="Woyke T."/>
            <person name="Wu D."/>
            <person name="Eisen J.A."/>
        </authorList>
    </citation>
    <scope>NUCLEOTIDE SEQUENCE</scope>
    <source>
        <strain>ATCC 43644</strain>
    </source>
</reference>
<dbReference type="EMBL" id="CP002353">
    <property type="protein sequence ID" value="ADV62017.1"/>
    <property type="molecule type" value="Genomic_DNA"/>
</dbReference>
<keyword evidence="1" id="KW-0433">Leucine-rich repeat</keyword>
<dbReference type="KEGG" id="ipa:Isop_1432"/>
<name>E8QY27_ISOPI</name>
<dbReference type="Pfam" id="PF13516">
    <property type="entry name" value="LRR_6"/>
    <property type="match status" value="2"/>
</dbReference>
<protein>
    <submittedName>
        <fullName evidence="3">Repeat-companion domain protein</fullName>
    </submittedName>
</protein>
<dbReference type="OrthoDB" id="261413at2"/>
<dbReference type="InterPro" id="IPR032675">
    <property type="entry name" value="LRR_dom_sf"/>
</dbReference>
<dbReference type="InterPro" id="IPR001611">
    <property type="entry name" value="Leu-rich_rpt"/>
</dbReference>
<evidence type="ECO:0000256" key="2">
    <source>
        <dbReference type="ARBA" id="ARBA00022737"/>
    </source>
</evidence>
<gene>
    <name evidence="3" type="ordered locus">Isop_1432</name>
</gene>
<dbReference type="AlphaFoldDB" id="E8QY27"/>
<keyword evidence="2" id="KW-0677">Repeat</keyword>
<dbReference type="STRING" id="575540.Isop_1432"/>
<evidence type="ECO:0000313" key="4">
    <source>
        <dbReference type="Proteomes" id="UP000008631"/>
    </source>
</evidence>
<dbReference type="RefSeq" id="WP_013564305.1">
    <property type="nucleotide sequence ID" value="NC_014962.1"/>
</dbReference>
<organism evidence="3 4">
    <name type="scientific">Isosphaera pallida (strain ATCC 43644 / DSM 9630 / IS1B)</name>
    <dbReference type="NCBI Taxonomy" id="575540"/>
    <lineage>
        <taxon>Bacteria</taxon>
        <taxon>Pseudomonadati</taxon>
        <taxon>Planctomycetota</taxon>
        <taxon>Planctomycetia</taxon>
        <taxon>Isosphaerales</taxon>
        <taxon>Isosphaeraceae</taxon>
        <taxon>Isosphaera</taxon>
    </lineage>
</organism>
<proteinExistence type="predicted"/>
<dbReference type="Proteomes" id="UP000008631">
    <property type="component" value="Chromosome"/>
</dbReference>
<dbReference type="PANTHER" id="PTHR15454">
    <property type="entry name" value="NISCHARIN RELATED"/>
    <property type="match status" value="1"/>
</dbReference>
<keyword evidence="4" id="KW-1185">Reference proteome</keyword>
<accession>E8QY27</accession>
<dbReference type="PROSITE" id="PS51450">
    <property type="entry name" value="LRR"/>
    <property type="match status" value="1"/>
</dbReference>
<dbReference type="Gene3D" id="3.80.10.10">
    <property type="entry name" value="Ribonuclease Inhibitor"/>
    <property type="match status" value="1"/>
</dbReference>
<dbReference type="HOGENOM" id="CLU_530782_0_0_0"/>
<dbReference type="SUPFAM" id="SSF52047">
    <property type="entry name" value="RNI-like"/>
    <property type="match status" value="1"/>
</dbReference>
<reference evidence="3 4" key="2">
    <citation type="journal article" date="2011" name="Stand. Genomic Sci.">
        <title>Complete genome sequence of Isosphaera pallida type strain (IS1B).</title>
        <authorList>
            <consortium name="US DOE Joint Genome Institute (JGI-PGF)"/>
            <person name="Goker M."/>
            <person name="Cleland D."/>
            <person name="Saunders E."/>
            <person name="Lapidus A."/>
            <person name="Nolan M."/>
            <person name="Lucas S."/>
            <person name="Hammon N."/>
            <person name="Deshpande S."/>
            <person name="Cheng J.F."/>
            <person name="Tapia R."/>
            <person name="Han C."/>
            <person name="Goodwin L."/>
            <person name="Pitluck S."/>
            <person name="Liolios K."/>
            <person name="Pagani I."/>
            <person name="Ivanova N."/>
            <person name="Mavromatis K."/>
            <person name="Pati A."/>
            <person name="Chen A."/>
            <person name="Palaniappan K."/>
            <person name="Land M."/>
            <person name="Hauser L."/>
            <person name="Chang Y.J."/>
            <person name="Jeffries C.D."/>
            <person name="Detter J.C."/>
            <person name="Beck B."/>
            <person name="Woyke T."/>
            <person name="Bristow J."/>
            <person name="Eisen J.A."/>
            <person name="Markowitz V."/>
            <person name="Hugenholtz P."/>
            <person name="Kyrpides N.C."/>
            <person name="Klenk H.P."/>
        </authorList>
    </citation>
    <scope>NUCLEOTIDE SEQUENCE [LARGE SCALE GENOMIC DNA]</scope>
    <source>
        <strain evidence="4">ATCC 43644 / DSM 9630 / IS1B</strain>
    </source>
</reference>
<dbReference type="PANTHER" id="PTHR15454:SF73">
    <property type="entry name" value="DYNEIN AXONEMAL LIGHT CHAIN 1"/>
    <property type="match status" value="1"/>
</dbReference>